<evidence type="ECO:0000256" key="3">
    <source>
        <dbReference type="ARBA" id="ARBA00022670"/>
    </source>
</evidence>
<gene>
    <name evidence="12" type="primary">lspA</name>
    <name evidence="12" type="ORF">NCTC10184_00147</name>
</gene>
<evidence type="ECO:0000256" key="8">
    <source>
        <dbReference type="ARBA" id="ARBA00023136"/>
    </source>
</evidence>
<organism evidence="12 13">
    <name type="scientific">Mycoplasmopsis columbinasalis</name>
    <dbReference type="NCBI Taxonomy" id="114880"/>
    <lineage>
        <taxon>Bacteria</taxon>
        <taxon>Bacillati</taxon>
        <taxon>Mycoplasmatota</taxon>
        <taxon>Mycoplasmoidales</taxon>
        <taxon>Metamycoplasmataceae</taxon>
        <taxon>Mycoplasmopsis</taxon>
    </lineage>
</organism>
<evidence type="ECO:0000256" key="9">
    <source>
        <dbReference type="RuleBase" id="RU004181"/>
    </source>
</evidence>
<reference evidence="12 13" key="1">
    <citation type="submission" date="2019-01" db="EMBL/GenBank/DDBJ databases">
        <authorList>
            <consortium name="Pathogen Informatics"/>
        </authorList>
    </citation>
    <scope>NUCLEOTIDE SEQUENCE [LARGE SCALE GENOMIC DNA]</scope>
    <source>
        <strain evidence="12 13">NCTC10184</strain>
    </source>
</reference>
<dbReference type="GO" id="GO:0016020">
    <property type="term" value="C:membrane"/>
    <property type="evidence" value="ECO:0007669"/>
    <property type="project" value="InterPro"/>
</dbReference>
<evidence type="ECO:0000256" key="10">
    <source>
        <dbReference type="SAM" id="MobiDB-lite"/>
    </source>
</evidence>
<evidence type="ECO:0000256" key="7">
    <source>
        <dbReference type="ARBA" id="ARBA00022989"/>
    </source>
</evidence>
<dbReference type="GO" id="GO:0006508">
    <property type="term" value="P:proteolysis"/>
    <property type="evidence" value="ECO:0007669"/>
    <property type="project" value="UniProtKB-KW"/>
</dbReference>
<dbReference type="InterPro" id="IPR001872">
    <property type="entry name" value="Peptidase_A8"/>
</dbReference>
<evidence type="ECO:0000256" key="1">
    <source>
        <dbReference type="ARBA" id="ARBA00006139"/>
    </source>
</evidence>
<keyword evidence="2" id="KW-1003">Cell membrane</keyword>
<dbReference type="OrthoDB" id="397153at2"/>
<feature type="transmembrane region" description="Helical" evidence="11">
    <location>
        <begin position="103"/>
        <end position="125"/>
    </location>
</feature>
<evidence type="ECO:0000256" key="2">
    <source>
        <dbReference type="ARBA" id="ARBA00022475"/>
    </source>
</evidence>
<keyword evidence="7 11" id="KW-1133">Transmembrane helix</keyword>
<evidence type="ECO:0000256" key="6">
    <source>
        <dbReference type="ARBA" id="ARBA00022801"/>
    </source>
</evidence>
<dbReference type="GO" id="GO:0004190">
    <property type="term" value="F:aspartic-type endopeptidase activity"/>
    <property type="evidence" value="ECO:0007669"/>
    <property type="project" value="UniProtKB-KW"/>
</dbReference>
<keyword evidence="4 11" id="KW-0812">Transmembrane</keyword>
<feature type="transmembrane region" description="Helical" evidence="11">
    <location>
        <begin position="131"/>
        <end position="152"/>
    </location>
</feature>
<protein>
    <submittedName>
        <fullName evidence="12">Lipoprotein signal peptidase</fullName>
    </submittedName>
</protein>
<feature type="compositionally biased region" description="Polar residues" evidence="10">
    <location>
        <begin position="226"/>
        <end position="237"/>
    </location>
</feature>
<keyword evidence="13" id="KW-1185">Reference proteome</keyword>
<dbReference type="Pfam" id="PF01252">
    <property type="entry name" value="Peptidase_A8"/>
    <property type="match status" value="1"/>
</dbReference>
<dbReference type="AlphaFoldDB" id="A0A449B9T0"/>
<evidence type="ECO:0000256" key="4">
    <source>
        <dbReference type="ARBA" id="ARBA00022692"/>
    </source>
</evidence>
<comment type="similarity">
    <text evidence="1 9">Belongs to the peptidase A8 family.</text>
</comment>
<feature type="region of interest" description="Disordered" evidence="10">
    <location>
        <begin position="226"/>
        <end position="265"/>
    </location>
</feature>
<dbReference type="RefSeq" id="WP_129622788.1">
    <property type="nucleotide sequence ID" value="NZ_LR215043.1"/>
</dbReference>
<evidence type="ECO:0000256" key="11">
    <source>
        <dbReference type="SAM" id="Phobius"/>
    </source>
</evidence>
<keyword evidence="3" id="KW-0645">Protease</keyword>
<keyword evidence="8 11" id="KW-0472">Membrane</keyword>
<dbReference type="Proteomes" id="UP000290876">
    <property type="component" value="Chromosome"/>
</dbReference>
<dbReference type="PANTHER" id="PTHR33695">
    <property type="entry name" value="LIPOPROTEIN SIGNAL PEPTIDASE"/>
    <property type="match status" value="1"/>
</dbReference>
<evidence type="ECO:0000256" key="5">
    <source>
        <dbReference type="ARBA" id="ARBA00022750"/>
    </source>
</evidence>
<sequence length="265" mass="29848">MGHQAAQKQKFSVAFKQYFLRLGQDLKQNPRKYLIRYSIFLGLFAGFLLLDQITKITIFKWNSSHTDGLYVSDHSSAVSWGIIGFRSVGHYGVTLFPQKNNAIVINTVQALSIVLCLVFLTAPLFCKKKTIFVFLAMVMAGAAGNMIDRFAFNGMVKDILYVPFLEKWRGRDAGTFNLADLFIVVGGFGSVLYYGINSILTYNNERKKHAQLQNSETKLSDKIYQHNNNTDVKTNQPIDKKDDSLLDKENNTTSDATVDNSETSN</sequence>
<accession>A0A449B9T0</accession>
<feature type="compositionally biased region" description="Polar residues" evidence="10">
    <location>
        <begin position="251"/>
        <end position="265"/>
    </location>
</feature>
<keyword evidence="5" id="KW-0064">Aspartyl protease</keyword>
<dbReference type="KEGG" id="mcob:NCTC10184_00147"/>
<feature type="compositionally biased region" description="Basic and acidic residues" evidence="10">
    <location>
        <begin position="238"/>
        <end position="250"/>
    </location>
</feature>
<proteinExistence type="inferred from homology"/>
<evidence type="ECO:0000313" key="12">
    <source>
        <dbReference type="EMBL" id="VEU77933.1"/>
    </source>
</evidence>
<feature type="transmembrane region" description="Helical" evidence="11">
    <location>
        <begin position="173"/>
        <end position="196"/>
    </location>
</feature>
<feature type="transmembrane region" description="Helical" evidence="11">
    <location>
        <begin position="37"/>
        <end position="58"/>
    </location>
</feature>
<dbReference type="PRINTS" id="PR00781">
    <property type="entry name" value="LIPOSIGPTASE"/>
</dbReference>
<keyword evidence="12" id="KW-0449">Lipoprotein</keyword>
<dbReference type="EMBL" id="LR215043">
    <property type="protein sequence ID" value="VEU77933.1"/>
    <property type="molecule type" value="Genomic_DNA"/>
</dbReference>
<keyword evidence="6" id="KW-0378">Hydrolase</keyword>
<name>A0A449B9T0_9BACT</name>
<dbReference type="PANTHER" id="PTHR33695:SF1">
    <property type="entry name" value="LIPOPROTEIN SIGNAL PEPTIDASE"/>
    <property type="match status" value="1"/>
</dbReference>
<evidence type="ECO:0000313" key="13">
    <source>
        <dbReference type="Proteomes" id="UP000290876"/>
    </source>
</evidence>